<evidence type="ECO:0000313" key="5">
    <source>
        <dbReference type="Proteomes" id="UP000482671"/>
    </source>
</evidence>
<proteinExistence type="predicted"/>
<dbReference type="GO" id="GO:0046820">
    <property type="term" value="F:4-amino-4-deoxychorismate synthase activity"/>
    <property type="evidence" value="ECO:0007669"/>
    <property type="project" value="UniProtKB-EC"/>
</dbReference>
<dbReference type="InterPro" id="IPR005801">
    <property type="entry name" value="ADC_synthase"/>
</dbReference>
<dbReference type="EMBL" id="WNCN01000008">
    <property type="protein sequence ID" value="MTU39497.1"/>
    <property type="molecule type" value="Genomic_DNA"/>
</dbReference>
<gene>
    <name evidence="2" type="ORF">GMD82_08375</name>
    <name evidence="3" type="ORF">GME02_00550</name>
</gene>
<sequence length="333" mass="37927">MRFYNRIEAVCRMNRLGAERRPFLFVIDYKQEQVIVEEPDQIDSEALLYNLDGVTNVATASRMNDRENRTSAIRWETFPITQSAYADSFHKVVGHIRAGNSYLVNLTCATPVRTDLSLKDVFVSSEARYKLWMKDRFVVFSPEIFVKIRDEHIYSYPMKGTIDATLPDARRRILEDPKETAEHATIVDLIRNDLSMVATEVMVTRYRYIDELPTHQGALLQVSSEIRGRLAGGWQAEVGDLFFRLLPAGSITGAPKKKTMEIIAEAETYERGFYTGVMGYFDGNSLDSAVMIRFLEQQADGSLIFKSGGGITSQSDLTSEYNEMKQKVYVPIY</sequence>
<dbReference type="STRING" id="46503.ERS852463_00465"/>
<name>A0A3E4ZM35_9BACT</name>
<reference evidence="4 5" key="1">
    <citation type="journal article" date="2019" name="Nat. Med.">
        <title>A library of human gut bacterial isolates paired with longitudinal multiomics data enables mechanistic microbiome research.</title>
        <authorList>
            <person name="Poyet M."/>
            <person name="Groussin M."/>
            <person name="Gibbons S.M."/>
            <person name="Avila-Pacheco J."/>
            <person name="Jiang X."/>
            <person name="Kearney S.M."/>
            <person name="Perrotta A.R."/>
            <person name="Berdy B."/>
            <person name="Zhao S."/>
            <person name="Lieberman T.D."/>
            <person name="Swanson P.K."/>
            <person name="Smith M."/>
            <person name="Roesemann S."/>
            <person name="Alexander J.E."/>
            <person name="Rich S.A."/>
            <person name="Livny J."/>
            <person name="Vlamakis H."/>
            <person name="Clish C."/>
            <person name="Bullock K."/>
            <person name="Deik A."/>
            <person name="Scott J."/>
            <person name="Pierce K.A."/>
            <person name="Xavier R.J."/>
            <person name="Alm E.J."/>
        </authorList>
    </citation>
    <scope>NUCLEOTIDE SEQUENCE [LARGE SCALE GENOMIC DNA]</scope>
    <source>
        <strain evidence="3 5">BIOML-A11</strain>
        <strain evidence="2 4">BIOML-A29</strain>
    </source>
</reference>
<dbReference type="RefSeq" id="WP_046452024.1">
    <property type="nucleotide sequence ID" value="NZ_BAABZJ010000001.1"/>
</dbReference>
<keyword evidence="3" id="KW-0032">Aminotransferase</keyword>
<keyword evidence="4" id="KW-1185">Reference proteome</keyword>
<evidence type="ECO:0000313" key="4">
    <source>
        <dbReference type="Proteomes" id="UP000434916"/>
    </source>
</evidence>
<accession>A0A3E4ZM35</accession>
<dbReference type="EC" id="2.6.1.85" evidence="3"/>
<dbReference type="GO" id="GO:0000162">
    <property type="term" value="P:L-tryptophan biosynthetic process"/>
    <property type="evidence" value="ECO:0007669"/>
    <property type="project" value="TreeGrafter"/>
</dbReference>
<dbReference type="InterPro" id="IPR019999">
    <property type="entry name" value="Anth_synth_I-like"/>
</dbReference>
<dbReference type="Proteomes" id="UP000434916">
    <property type="component" value="Unassembled WGS sequence"/>
</dbReference>
<feature type="domain" description="Chorismate-utilising enzyme C-terminal" evidence="1">
    <location>
        <begin position="82"/>
        <end position="327"/>
    </location>
</feature>
<organism evidence="3 5">
    <name type="scientific">Parabacteroides merdae</name>
    <dbReference type="NCBI Taxonomy" id="46503"/>
    <lineage>
        <taxon>Bacteria</taxon>
        <taxon>Pseudomonadati</taxon>
        <taxon>Bacteroidota</taxon>
        <taxon>Bacteroidia</taxon>
        <taxon>Bacteroidales</taxon>
        <taxon>Tannerellaceae</taxon>
        <taxon>Parabacteroides</taxon>
    </lineage>
</organism>
<dbReference type="Pfam" id="PF00425">
    <property type="entry name" value="Chorismate_bind"/>
    <property type="match status" value="1"/>
</dbReference>
<dbReference type="InterPro" id="IPR015890">
    <property type="entry name" value="Chorismate_C"/>
</dbReference>
<dbReference type="NCBIfam" id="NF005486">
    <property type="entry name" value="PRK07093.1"/>
    <property type="match status" value="1"/>
</dbReference>
<dbReference type="Gene3D" id="3.60.120.10">
    <property type="entry name" value="Anthranilate synthase"/>
    <property type="match status" value="1"/>
</dbReference>
<protein>
    <submittedName>
        <fullName evidence="3">Aminodeoxychorismate synthase component I</fullName>
        <ecNumber evidence="3">2.6.1.85</ecNumber>
    </submittedName>
</protein>
<evidence type="ECO:0000313" key="2">
    <source>
        <dbReference type="EMBL" id="MTU39497.1"/>
    </source>
</evidence>
<evidence type="ECO:0000259" key="1">
    <source>
        <dbReference type="Pfam" id="PF00425"/>
    </source>
</evidence>
<dbReference type="PRINTS" id="PR00095">
    <property type="entry name" value="ANTSNTHASEI"/>
</dbReference>
<comment type="caution">
    <text evidence="3">The sequence shown here is derived from an EMBL/GenBank/DDBJ whole genome shotgun (WGS) entry which is preliminary data.</text>
</comment>
<evidence type="ECO:0000313" key="3">
    <source>
        <dbReference type="EMBL" id="MTV00181.1"/>
    </source>
</evidence>
<dbReference type="AlphaFoldDB" id="A0A3E4ZM35"/>
<dbReference type="SUPFAM" id="SSF56322">
    <property type="entry name" value="ADC synthase"/>
    <property type="match status" value="1"/>
</dbReference>
<dbReference type="PANTHER" id="PTHR11236:SF50">
    <property type="entry name" value="AMINODEOXYCHORISMATE SYNTHASE COMPONENT 1"/>
    <property type="match status" value="1"/>
</dbReference>
<keyword evidence="3" id="KW-0808">Transferase</keyword>
<dbReference type="EMBL" id="WNDD01000001">
    <property type="protein sequence ID" value="MTV00181.1"/>
    <property type="molecule type" value="Genomic_DNA"/>
</dbReference>
<dbReference type="PANTHER" id="PTHR11236">
    <property type="entry name" value="AMINOBENZOATE/ANTHRANILATE SYNTHASE"/>
    <property type="match status" value="1"/>
</dbReference>
<dbReference type="Proteomes" id="UP000482671">
    <property type="component" value="Unassembled WGS sequence"/>
</dbReference>